<organism evidence="1 2">
    <name type="scientific">Irpex rosettiformis</name>
    <dbReference type="NCBI Taxonomy" id="378272"/>
    <lineage>
        <taxon>Eukaryota</taxon>
        <taxon>Fungi</taxon>
        <taxon>Dikarya</taxon>
        <taxon>Basidiomycota</taxon>
        <taxon>Agaricomycotina</taxon>
        <taxon>Agaricomycetes</taxon>
        <taxon>Polyporales</taxon>
        <taxon>Irpicaceae</taxon>
        <taxon>Irpex</taxon>
    </lineage>
</organism>
<reference evidence="1" key="1">
    <citation type="journal article" date="2021" name="Environ. Microbiol.">
        <title>Gene family expansions and transcriptome signatures uncover fungal adaptations to wood decay.</title>
        <authorList>
            <person name="Hage H."/>
            <person name="Miyauchi S."/>
            <person name="Viragh M."/>
            <person name="Drula E."/>
            <person name="Min B."/>
            <person name="Chaduli D."/>
            <person name="Navarro D."/>
            <person name="Favel A."/>
            <person name="Norest M."/>
            <person name="Lesage-Meessen L."/>
            <person name="Balint B."/>
            <person name="Merenyi Z."/>
            <person name="de Eugenio L."/>
            <person name="Morin E."/>
            <person name="Martinez A.T."/>
            <person name="Baldrian P."/>
            <person name="Stursova M."/>
            <person name="Martinez M.J."/>
            <person name="Novotny C."/>
            <person name="Magnuson J.K."/>
            <person name="Spatafora J.W."/>
            <person name="Maurice S."/>
            <person name="Pangilinan J."/>
            <person name="Andreopoulos W."/>
            <person name="LaButti K."/>
            <person name="Hundley H."/>
            <person name="Na H."/>
            <person name="Kuo A."/>
            <person name="Barry K."/>
            <person name="Lipzen A."/>
            <person name="Henrissat B."/>
            <person name="Riley R."/>
            <person name="Ahrendt S."/>
            <person name="Nagy L.G."/>
            <person name="Grigoriev I.V."/>
            <person name="Martin F."/>
            <person name="Rosso M.N."/>
        </authorList>
    </citation>
    <scope>NUCLEOTIDE SEQUENCE</scope>
    <source>
        <strain evidence="1">CBS 384.51</strain>
    </source>
</reference>
<comment type="caution">
    <text evidence="1">The sequence shown here is derived from an EMBL/GenBank/DDBJ whole genome shotgun (WGS) entry which is preliminary data.</text>
</comment>
<evidence type="ECO:0000313" key="2">
    <source>
        <dbReference type="Proteomes" id="UP001055072"/>
    </source>
</evidence>
<proteinExistence type="predicted"/>
<evidence type="ECO:0000313" key="1">
    <source>
        <dbReference type="EMBL" id="KAI0089654.1"/>
    </source>
</evidence>
<dbReference type="Proteomes" id="UP001055072">
    <property type="component" value="Unassembled WGS sequence"/>
</dbReference>
<accession>A0ACB8U680</accession>
<keyword evidence="2" id="KW-1185">Reference proteome</keyword>
<name>A0ACB8U680_9APHY</name>
<gene>
    <name evidence="1" type="ORF">BDY19DRAFT_117798</name>
</gene>
<dbReference type="EMBL" id="MU274910">
    <property type="protein sequence ID" value="KAI0089654.1"/>
    <property type="molecule type" value="Genomic_DNA"/>
</dbReference>
<sequence>MQIKLIPASTHPTILFTIALPDPPEHLGIAQAWAAQLHRLGSEELEYPPSMLALDKTTWIIACLNSVTFDLSGSRDESNNGSTEVSEVRNAEEEGGALGRIICHLIDGKTVEWELSERHFEDREALACVQMLQSVCQDVQDSAVEAEKERMRSYISQSRSSTPESVEGGNGQQSSVKSESKKQGKHKKQRSMLLSLVASIISPRSSSQSQAHSQPVLSSPPPLPSSPEPVPVPTSPVRFSSVSNLSTELRKRARSTLVDTFRRFVITRLAATVLPVCTCIPLQPTYNSHVGYFATWVAQSMLDRVEAEMEALVHEAGGVPSVYMNTAVQSRSAPPVDELSWEEGHNIEENAHSYSTFSLGARGMGHAQQLVDEMPPPFSDEEEDDGSDDSDGSSVHTPPDGTPRETSPFVPECQQSPASMSPPKNRYSPPSSSVPRSPSPPTPPTLSSPLPLSAMPVSPVSPSGDSPSSMASSITIAIPQPTFSPTAMNSYTALSTHRLRLRHVLDRHASHADILLAEERNLQSSLEIKARRRAWSNRDYMGKDSADMRFLGFAVPTRKSPLGRCKPIYASDVATMSAYPNPSAQTGAYAVESVNGPERHRRRPSDAGLVVTTAEHNIMRLFPVCEEDEDDEDYNPDYMSPSSRSDMSMVGQCTAGFRSQEDMPSVRLVEDSILRDAEAGLLAPLSLQRHSVPIRPRTRTKSMIQTTPVLITPPPSPTTTAPISESQTAPASPVSTATLFSEVDEEKVEFDVLEPQTKLDLFDVYSGEDEEDDSSPGEMGFRSEFTLSMDLPPPYRMDVNMHAMTRGYDDWVVGHHTTSSGGR</sequence>
<protein>
    <submittedName>
        <fullName evidence="1">Uncharacterized protein</fullName>
    </submittedName>
</protein>